<gene>
    <name evidence="1" type="ORF">Z517_08274</name>
</gene>
<dbReference type="Pfam" id="PF04229">
    <property type="entry name" value="GrpB"/>
    <property type="match status" value="1"/>
</dbReference>
<dbReference type="InterPro" id="IPR043519">
    <property type="entry name" value="NT_sf"/>
</dbReference>
<keyword evidence="2" id="KW-1185">Reference proteome</keyword>
<sequence length="208" mass="23430">MPLTPEDIVRKYIDDGSSLERVNQRKSNLKIAIVEPNPAWPQRFLDVKARIDAALGSTALAVFHAGSTSVPGLPAKDVIDVDLVVRDVEDEAAYVDALGRAGFVFLFREPAWHQHRFFVDEGGRPLDDGYPVNLHVFGPDCPEVERHRIFREWLVRSPDDRHLYATVKRECATAAETAGESMQAYTVRKDKVVGEILDRAFRDLGYIK</sequence>
<dbReference type="VEuPathDB" id="FungiDB:Z517_08274"/>
<name>A0A0D2GCM9_9EURO</name>
<evidence type="ECO:0000313" key="1">
    <source>
        <dbReference type="EMBL" id="KIW78438.1"/>
    </source>
</evidence>
<organism evidence="1 2">
    <name type="scientific">Fonsecaea pedrosoi CBS 271.37</name>
    <dbReference type="NCBI Taxonomy" id="1442368"/>
    <lineage>
        <taxon>Eukaryota</taxon>
        <taxon>Fungi</taxon>
        <taxon>Dikarya</taxon>
        <taxon>Ascomycota</taxon>
        <taxon>Pezizomycotina</taxon>
        <taxon>Eurotiomycetes</taxon>
        <taxon>Chaetothyriomycetidae</taxon>
        <taxon>Chaetothyriales</taxon>
        <taxon>Herpotrichiellaceae</taxon>
        <taxon>Fonsecaea</taxon>
    </lineage>
</organism>
<dbReference type="EMBL" id="KN846973">
    <property type="protein sequence ID" value="KIW78438.1"/>
    <property type="molecule type" value="Genomic_DNA"/>
</dbReference>
<dbReference type="SUPFAM" id="SSF81301">
    <property type="entry name" value="Nucleotidyltransferase"/>
    <property type="match status" value="1"/>
</dbReference>
<dbReference type="Proteomes" id="UP000053029">
    <property type="component" value="Unassembled WGS sequence"/>
</dbReference>
<dbReference type="OrthoDB" id="630895at2759"/>
<reference evidence="1 2" key="1">
    <citation type="submission" date="2015-01" db="EMBL/GenBank/DDBJ databases">
        <title>The Genome Sequence of Fonsecaea pedrosoi CBS 271.37.</title>
        <authorList>
            <consortium name="The Broad Institute Genomics Platform"/>
            <person name="Cuomo C."/>
            <person name="de Hoog S."/>
            <person name="Gorbushina A."/>
            <person name="Stielow B."/>
            <person name="Teixiera M."/>
            <person name="Abouelleil A."/>
            <person name="Chapman S.B."/>
            <person name="Priest M."/>
            <person name="Young S.K."/>
            <person name="Wortman J."/>
            <person name="Nusbaum C."/>
            <person name="Birren B."/>
        </authorList>
    </citation>
    <scope>NUCLEOTIDE SEQUENCE [LARGE SCALE GENOMIC DNA]</scope>
    <source>
        <strain evidence="1 2">CBS 271.37</strain>
    </source>
</reference>
<dbReference type="GeneID" id="25307764"/>
<dbReference type="RefSeq" id="XP_013282246.1">
    <property type="nucleotide sequence ID" value="XM_013426792.1"/>
</dbReference>
<dbReference type="PANTHER" id="PTHR34822">
    <property type="entry name" value="GRPB DOMAIN PROTEIN (AFU_ORTHOLOGUE AFUA_1G01530)"/>
    <property type="match status" value="1"/>
</dbReference>
<dbReference type="Gene3D" id="3.30.460.10">
    <property type="entry name" value="Beta Polymerase, domain 2"/>
    <property type="match status" value="1"/>
</dbReference>
<evidence type="ECO:0000313" key="2">
    <source>
        <dbReference type="Proteomes" id="UP000053029"/>
    </source>
</evidence>
<dbReference type="HOGENOM" id="CLU_086407_1_0_1"/>
<dbReference type="AlphaFoldDB" id="A0A0D2GCM9"/>
<accession>A0A0D2GCM9</accession>
<protein>
    <recommendedName>
        <fullName evidence="3">GrpB domain protein</fullName>
    </recommendedName>
</protein>
<proteinExistence type="predicted"/>
<dbReference type="PANTHER" id="PTHR34822:SF1">
    <property type="entry name" value="GRPB FAMILY PROTEIN"/>
    <property type="match status" value="1"/>
</dbReference>
<dbReference type="InterPro" id="IPR007344">
    <property type="entry name" value="GrpB/CoaE"/>
</dbReference>
<evidence type="ECO:0008006" key="3">
    <source>
        <dbReference type="Google" id="ProtNLM"/>
    </source>
</evidence>